<reference evidence="2" key="1">
    <citation type="submission" date="2014-12" db="EMBL/GenBank/DDBJ databases">
        <title>Insight into the proteome of Arion vulgaris.</title>
        <authorList>
            <person name="Aradska J."/>
            <person name="Bulat T."/>
            <person name="Smidak R."/>
            <person name="Sarate P."/>
            <person name="Gangsoo J."/>
            <person name="Sialana F."/>
            <person name="Bilban M."/>
            <person name="Lubec G."/>
        </authorList>
    </citation>
    <scope>NUCLEOTIDE SEQUENCE</scope>
    <source>
        <tissue evidence="2">Skin</tissue>
    </source>
</reference>
<evidence type="ECO:0000313" key="1">
    <source>
        <dbReference type="EMBL" id="CEK76460.1"/>
    </source>
</evidence>
<gene>
    <name evidence="2" type="primary">ORF100060</name>
    <name evidence="1" type="synonym">ORF100056</name>
</gene>
<dbReference type="EMBL" id="HACG01029596">
    <property type="protein sequence ID" value="CEK76461.1"/>
    <property type="molecule type" value="Transcribed_RNA"/>
</dbReference>
<protein>
    <submittedName>
        <fullName evidence="2">Uncharacterized protein</fullName>
    </submittedName>
</protein>
<dbReference type="AlphaFoldDB" id="A0A0B7A901"/>
<sequence>MFCDKNKIEIIMFSNNDATLKHSQKLEGIYAKYKIEQNRKIGYKTDDKYTYYTHRTDKYT</sequence>
<dbReference type="EMBL" id="HACG01029595">
    <property type="protein sequence ID" value="CEK76460.1"/>
    <property type="molecule type" value="Transcribed_RNA"/>
</dbReference>
<accession>A0A0B7A901</accession>
<evidence type="ECO:0000313" key="2">
    <source>
        <dbReference type="EMBL" id="CEK76461.1"/>
    </source>
</evidence>
<name>A0A0B7A901_9EUPU</name>
<organism evidence="2">
    <name type="scientific">Arion vulgaris</name>
    <dbReference type="NCBI Taxonomy" id="1028688"/>
    <lineage>
        <taxon>Eukaryota</taxon>
        <taxon>Metazoa</taxon>
        <taxon>Spiralia</taxon>
        <taxon>Lophotrochozoa</taxon>
        <taxon>Mollusca</taxon>
        <taxon>Gastropoda</taxon>
        <taxon>Heterobranchia</taxon>
        <taxon>Euthyneura</taxon>
        <taxon>Panpulmonata</taxon>
        <taxon>Eupulmonata</taxon>
        <taxon>Stylommatophora</taxon>
        <taxon>Helicina</taxon>
        <taxon>Arionoidea</taxon>
        <taxon>Arionidae</taxon>
        <taxon>Arion</taxon>
    </lineage>
</organism>
<proteinExistence type="predicted"/>